<evidence type="ECO:0000313" key="5">
    <source>
        <dbReference type="Proteomes" id="UP000504630"/>
    </source>
</evidence>
<dbReference type="PANTHER" id="PTHR33589">
    <property type="entry name" value="OS11G0524900 PROTEIN"/>
    <property type="match status" value="1"/>
</dbReference>
<dbReference type="InterPro" id="IPR001229">
    <property type="entry name" value="Jacalin-like_lectin_dom"/>
</dbReference>
<protein>
    <submittedName>
        <fullName evidence="6">Zymogen granule membrane protein 16-like</fullName>
    </submittedName>
</protein>
<dbReference type="GO" id="GO:0030246">
    <property type="term" value="F:carbohydrate binding"/>
    <property type="evidence" value="ECO:0007669"/>
    <property type="project" value="UniProtKB-KW"/>
</dbReference>
<keyword evidence="1 3" id="KW-0732">Signal</keyword>
<gene>
    <name evidence="6" type="primary">LOC115020772</name>
</gene>
<evidence type="ECO:0000256" key="1">
    <source>
        <dbReference type="ARBA" id="ARBA00022729"/>
    </source>
</evidence>
<dbReference type="InterPro" id="IPR036404">
    <property type="entry name" value="Jacalin-like_lectin_dom_sf"/>
</dbReference>
<dbReference type="Pfam" id="PF01419">
    <property type="entry name" value="Jacalin"/>
    <property type="match status" value="1"/>
</dbReference>
<evidence type="ECO:0000256" key="3">
    <source>
        <dbReference type="SAM" id="SignalP"/>
    </source>
</evidence>
<keyword evidence="2" id="KW-0430">Lectin</keyword>
<dbReference type="PROSITE" id="PS51752">
    <property type="entry name" value="JACALIN_LECTIN"/>
    <property type="match status" value="1"/>
</dbReference>
<evidence type="ECO:0000313" key="6">
    <source>
        <dbReference type="RefSeq" id="XP_029306577.1"/>
    </source>
</evidence>
<dbReference type="PANTHER" id="PTHR33589:SF3">
    <property type="entry name" value="ZYMOGEN GRANULE MEMBRANE PROTEIN 16-LIKE"/>
    <property type="match status" value="1"/>
</dbReference>
<evidence type="ECO:0000256" key="2">
    <source>
        <dbReference type="ARBA" id="ARBA00022734"/>
    </source>
</evidence>
<reference evidence="6" key="1">
    <citation type="submission" date="2025-08" db="UniProtKB">
        <authorList>
            <consortium name="RefSeq"/>
        </authorList>
    </citation>
    <scope>IDENTIFICATION</scope>
</reference>
<organism evidence="5 6">
    <name type="scientific">Cottoperca gobio</name>
    <name type="common">Frogmouth</name>
    <name type="synonym">Aphritis gobio</name>
    <dbReference type="NCBI Taxonomy" id="56716"/>
    <lineage>
        <taxon>Eukaryota</taxon>
        <taxon>Metazoa</taxon>
        <taxon>Chordata</taxon>
        <taxon>Craniata</taxon>
        <taxon>Vertebrata</taxon>
        <taxon>Euteleostomi</taxon>
        <taxon>Actinopterygii</taxon>
        <taxon>Neopterygii</taxon>
        <taxon>Teleostei</taxon>
        <taxon>Neoteleostei</taxon>
        <taxon>Acanthomorphata</taxon>
        <taxon>Eupercaria</taxon>
        <taxon>Perciformes</taxon>
        <taxon>Notothenioidei</taxon>
        <taxon>Bovichtidae</taxon>
        <taxon>Cottoperca</taxon>
    </lineage>
</organism>
<dbReference type="InParanoid" id="A0A6J2RAV9"/>
<dbReference type="Proteomes" id="UP000504630">
    <property type="component" value="Chromosome 16"/>
</dbReference>
<dbReference type="KEGG" id="cgob:115020772"/>
<accession>A0A6J2RAV9</accession>
<proteinExistence type="predicted"/>
<keyword evidence="5" id="KW-1185">Reference proteome</keyword>
<dbReference type="InterPro" id="IPR052321">
    <property type="entry name" value="PolyBind_ProtTraffic"/>
</dbReference>
<feature type="signal peptide" evidence="3">
    <location>
        <begin position="1"/>
        <end position="16"/>
    </location>
</feature>
<dbReference type="Gene3D" id="2.100.10.30">
    <property type="entry name" value="Jacalin-like lectin domain"/>
    <property type="match status" value="1"/>
</dbReference>
<dbReference type="OrthoDB" id="2415936at2759"/>
<name>A0A6J2RAV9_COTGO</name>
<sequence length="171" mass="18668">MFSFLFIAALCASCLASPTSHSSFSPAVGGGSGTSFAIKKGDERLTGVRLWEIQGAYITGLQLRYGYIWSNRVGRVVGNPHELILFDGEVIVQVSGKYHNSNYIYQLMFVTSRGRSLIVGQPVQFSFNFYAAHPDAELSLLSGRNNSAGITAIAAHWEHFDIQTTALPMSD</sequence>
<evidence type="ECO:0000259" key="4">
    <source>
        <dbReference type="PROSITE" id="PS51752"/>
    </source>
</evidence>
<feature type="chain" id="PRO_5026910763" evidence="3">
    <location>
        <begin position="17"/>
        <end position="171"/>
    </location>
</feature>
<dbReference type="SMART" id="SM00915">
    <property type="entry name" value="Jacalin"/>
    <property type="match status" value="1"/>
</dbReference>
<dbReference type="GeneID" id="115020772"/>
<dbReference type="AlphaFoldDB" id="A0A6J2RAV9"/>
<feature type="domain" description="Jacalin-type lectin" evidence="4">
    <location>
        <begin position="22"/>
        <end position="159"/>
    </location>
</feature>
<dbReference type="SUPFAM" id="SSF51101">
    <property type="entry name" value="Mannose-binding lectins"/>
    <property type="match status" value="1"/>
</dbReference>
<dbReference type="RefSeq" id="XP_029306577.1">
    <property type="nucleotide sequence ID" value="XM_029450717.1"/>
</dbReference>